<dbReference type="EMBL" id="CM001742">
    <property type="protein sequence ID" value="KJB18972.1"/>
    <property type="molecule type" value="Genomic_DNA"/>
</dbReference>
<dbReference type="GO" id="GO:0003676">
    <property type="term" value="F:nucleic acid binding"/>
    <property type="evidence" value="ECO:0007669"/>
    <property type="project" value="InterPro"/>
</dbReference>
<dbReference type="AlphaFoldDB" id="A0A0D2MKQ8"/>
<reference evidence="2 3" key="1">
    <citation type="journal article" date="2012" name="Nature">
        <title>Repeated polyploidization of Gossypium genomes and the evolution of spinnable cotton fibres.</title>
        <authorList>
            <person name="Paterson A.H."/>
            <person name="Wendel J.F."/>
            <person name="Gundlach H."/>
            <person name="Guo H."/>
            <person name="Jenkins J."/>
            <person name="Jin D."/>
            <person name="Llewellyn D."/>
            <person name="Showmaker K.C."/>
            <person name="Shu S."/>
            <person name="Udall J."/>
            <person name="Yoo M.J."/>
            <person name="Byers R."/>
            <person name="Chen W."/>
            <person name="Doron-Faigenboim A."/>
            <person name="Duke M.V."/>
            <person name="Gong L."/>
            <person name="Grimwood J."/>
            <person name="Grover C."/>
            <person name="Grupp K."/>
            <person name="Hu G."/>
            <person name="Lee T.H."/>
            <person name="Li J."/>
            <person name="Lin L."/>
            <person name="Liu T."/>
            <person name="Marler B.S."/>
            <person name="Page J.T."/>
            <person name="Roberts A.W."/>
            <person name="Romanel E."/>
            <person name="Sanders W.S."/>
            <person name="Szadkowski E."/>
            <person name="Tan X."/>
            <person name="Tang H."/>
            <person name="Xu C."/>
            <person name="Wang J."/>
            <person name="Wang Z."/>
            <person name="Zhang D."/>
            <person name="Zhang L."/>
            <person name="Ashrafi H."/>
            <person name="Bedon F."/>
            <person name="Bowers J.E."/>
            <person name="Brubaker C.L."/>
            <person name="Chee P.W."/>
            <person name="Das S."/>
            <person name="Gingle A.R."/>
            <person name="Haigler C.H."/>
            <person name="Harker D."/>
            <person name="Hoffmann L.V."/>
            <person name="Hovav R."/>
            <person name="Jones D.C."/>
            <person name="Lemke C."/>
            <person name="Mansoor S."/>
            <person name="ur Rahman M."/>
            <person name="Rainville L.N."/>
            <person name="Rambani A."/>
            <person name="Reddy U.K."/>
            <person name="Rong J.K."/>
            <person name="Saranga Y."/>
            <person name="Scheffler B.E."/>
            <person name="Scheffler J.A."/>
            <person name="Stelly D.M."/>
            <person name="Triplett B.A."/>
            <person name="Van Deynze A."/>
            <person name="Vaslin M.F."/>
            <person name="Waghmare V.N."/>
            <person name="Walford S.A."/>
            <person name="Wright R.J."/>
            <person name="Zaki E.A."/>
            <person name="Zhang T."/>
            <person name="Dennis E.S."/>
            <person name="Mayer K.F."/>
            <person name="Peterson D.G."/>
            <person name="Rokhsar D.S."/>
            <person name="Wang X."/>
            <person name="Schmutz J."/>
        </authorList>
    </citation>
    <scope>NUCLEOTIDE SEQUENCE [LARGE SCALE GENOMIC DNA]</scope>
</reference>
<dbReference type="Gramene" id="KJB18972">
    <property type="protein sequence ID" value="KJB18972"/>
    <property type="gene ID" value="B456_003G078100"/>
</dbReference>
<dbReference type="Gene3D" id="3.30.420.10">
    <property type="entry name" value="Ribonuclease H-like superfamily/Ribonuclease H"/>
    <property type="match status" value="1"/>
</dbReference>
<dbReference type="GO" id="GO:0004523">
    <property type="term" value="F:RNA-DNA hybrid ribonuclease activity"/>
    <property type="evidence" value="ECO:0007669"/>
    <property type="project" value="InterPro"/>
</dbReference>
<evidence type="ECO:0000313" key="3">
    <source>
        <dbReference type="Proteomes" id="UP000032304"/>
    </source>
</evidence>
<evidence type="ECO:0000313" key="2">
    <source>
        <dbReference type="EMBL" id="KJB18972.1"/>
    </source>
</evidence>
<dbReference type="SUPFAM" id="SSF53098">
    <property type="entry name" value="Ribonuclease H-like"/>
    <property type="match status" value="1"/>
</dbReference>
<evidence type="ECO:0000259" key="1">
    <source>
        <dbReference type="Pfam" id="PF13456"/>
    </source>
</evidence>
<gene>
    <name evidence="2" type="ORF">B456_003G078100</name>
</gene>
<dbReference type="InterPro" id="IPR036397">
    <property type="entry name" value="RNaseH_sf"/>
</dbReference>
<dbReference type="InterPro" id="IPR044730">
    <property type="entry name" value="RNase_H-like_dom_plant"/>
</dbReference>
<feature type="domain" description="RNase H type-1" evidence="1">
    <location>
        <begin position="14"/>
        <end position="67"/>
    </location>
</feature>
<accession>A0A0D2MKQ8</accession>
<dbReference type="CDD" id="cd06222">
    <property type="entry name" value="RNase_H_like"/>
    <property type="match status" value="1"/>
</dbReference>
<dbReference type="Pfam" id="PF13456">
    <property type="entry name" value="RVT_3"/>
    <property type="match status" value="1"/>
</dbReference>
<proteinExistence type="predicted"/>
<protein>
    <recommendedName>
        <fullName evidence="1">RNase H type-1 domain-containing protein</fullName>
    </recommendedName>
</protein>
<keyword evidence="3" id="KW-1185">Reference proteome</keyword>
<dbReference type="PANTHER" id="PTHR47723">
    <property type="entry name" value="OS05G0353850 PROTEIN"/>
    <property type="match status" value="1"/>
</dbReference>
<name>A0A0D2MKQ8_GOSRA</name>
<dbReference type="PANTHER" id="PTHR47723:SF19">
    <property type="entry name" value="POLYNUCLEOTIDYL TRANSFERASE, RIBONUCLEASE H-LIKE SUPERFAMILY PROTEIN"/>
    <property type="match status" value="1"/>
</dbReference>
<dbReference type="OMA" id="ERCRWAR"/>
<dbReference type="InterPro" id="IPR012337">
    <property type="entry name" value="RNaseH-like_sf"/>
</dbReference>
<dbReference type="InterPro" id="IPR002156">
    <property type="entry name" value="RNaseH_domain"/>
</dbReference>
<dbReference type="Proteomes" id="UP000032304">
    <property type="component" value="Chromosome 3"/>
</dbReference>
<sequence length="69" mass="7784">MERCRWARAMLLQGAMCDTKGNWILGFNKFLGVCSVLEAELWGIFEGLSLLLKQGFDRVLICTDCLEAV</sequence>
<organism evidence="2 3">
    <name type="scientific">Gossypium raimondii</name>
    <name type="common">Peruvian cotton</name>
    <name type="synonym">Gossypium klotzschianum subsp. raimondii</name>
    <dbReference type="NCBI Taxonomy" id="29730"/>
    <lineage>
        <taxon>Eukaryota</taxon>
        <taxon>Viridiplantae</taxon>
        <taxon>Streptophyta</taxon>
        <taxon>Embryophyta</taxon>
        <taxon>Tracheophyta</taxon>
        <taxon>Spermatophyta</taxon>
        <taxon>Magnoliopsida</taxon>
        <taxon>eudicotyledons</taxon>
        <taxon>Gunneridae</taxon>
        <taxon>Pentapetalae</taxon>
        <taxon>rosids</taxon>
        <taxon>malvids</taxon>
        <taxon>Malvales</taxon>
        <taxon>Malvaceae</taxon>
        <taxon>Malvoideae</taxon>
        <taxon>Gossypium</taxon>
    </lineage>
</organism>
<dbReference type="InterPro" id="IPR053151">
    <property type="entry name" value="RNase_H-like"/>
</dbReference>